<feature type="domain" description="Glycoside hydrolase family 13 N-terminal" evidence="2">
    <location>
        <begin position="87"/>
        <end position="162"/>
    </location>
</feature>
<evidence type="ECO:0000313" key="3">
    <source>
        <dbReference type="EMBL" id="KAK4552055.1"/>
    </source>
</evidence>
<dbReference type="PANTHER" id="PTHR43002">
    <property type="entry name" value="GLYCOGEN DEBRANCHING ENZYME"/>
    <property type="match status" value="1"/>
</dbReference>
<dbReference type="Gene3D" id="2.60.40.10">
    <property type="entry name" value="Immunoglobulins"/>
    <property type="match status" value="1"/>
</dbReference>
<dbReference type="InterPro" id="IPR014756">
    <property type="entry name" value="Ig_E-set"/>
</dbReference>
<dbReference type="Pfam" id="PF02922">
    <property type="entry name" value="CBM_48"/>
    <property type="match status" value="1"/>
</dbReference>
<proteinExistence type="inferred from homology"/>
<dbReference type="GO" id="GO:0005975">
    <property type="term" value="P:carbohydrate metabolic process"/>
    <property type="evidence" value="ECO:0007669"/>
    <property type="project" value="InterPro"/>
</dbReference>
<gene>
    <name evidence="3" type="ORF">RGQ29_032209</name>
</gene>
<dbReference type="InterPro" id="IPR044505">
    <property type="entry name" value="GlgX_Isoamylase_N_E_set"/>
</dbReference>
<dbReference type="EMBL" id="JAXUIC010000035">
    <property type="protein sequence ID" value="KAK4552055.1"/>
    <property type="molecule type" value="Genomic_DNA"/>
</dbReference>
<evidence type="ECO:0000313" key="4">
    <source>
        <dbReference type="Proteomes" id="UP001324115"/>
    </source>
</evidence>
<protein>
    <recommendedName>
        <fullName evidence="2">Glycoside hydrolase family 13 N-terminal domain-containing protein</fullName>
    </recommendedName>
</protein>
<keyword evidence="4" id="KW-1185">Reference proteome</keyword>
<evidence type="ECO:0000259" key="2">
    <source>
        <dbReference type="Pfam" id="PF02922"/>
    </source>
</evidence>
<comment type="similarity">
    <text evidence="1">Belongs to the glycosyl hydrolase 13 family.</text>
</comment>
<name>A0AAN7DWT2_QUERU</name>
<dbReference type="GO" id="GO:0004553">
    <property type="term" value="F:hydrolase activity, hydrolyzing O-glycosyl compounds"/>
    <property type="evidence" value="ECO:0007669"/>
    <property type="project" value="InterPro"/>
</dbReference>
<dbReference type="CDD" id="cd02856">
    <property type="entry name" value="E_set_GDE_Isoamylase_N"/>
    <property type="match status" value="1"/>
</dbReference>
<comment type="caution">
    <text evidence="3">The sequence shown here is derived from an EMBL/GenBank/DDBJ whole genome shotgun (WGS) entry which is preliminary data.</text>
</comment>
<dbReference type="AlphaFoldDB" id="A0AAN7DWT2"/>
<dbReference type="InterPro" id="IPR013783">
    <property type="entry name" value="Ig-like_fold"/>
</dbReference>
<evidence type="ECO:0000256" key="1">
    <source>
        <dbReference type="ARBA" id="ARBA00008061"/>
    </source>
</evidence>
<dbReference type="InterPro" id="IPR004193">
    <property type="entry name" value="Glyco_hydro_13_N"/>
</dbReference>
<sequence>MELTAQFASRLLSCTPKLLNNPLETSRRLALSTTTTLRNQKRSGPPRLKIVNARRESGGGAEVETAVAVKEKPKSERFEVYRGSPTPFGTTARDGGVNFAIFSANAVSATLCLISLSDLHDNEVAEQISLDPLTNKTGDVWHVFLKGGFKDMLYGYKFDGKFSPD</sequence>
<dbReference type="Proteomes" id="UP001324115">
    <property type="component" value="Unassembled WGS sequence"/>
</dbReference>
<dbReference type="EMBL" id="JAXUIC010000035">
    <property type="protein sequence ID" value="KAK4552054.1"/>
    <property type="molecule type" value="Genomic_DNA"/>
</dbReference>
<dbReference type="SUPFAM" id="SSF81296">
    <property type="entry name" value="E set domains"/>
    <property type="match status" value="1"/>
</dbReference>
<reference evidence="3 4" key="1">
    <citation type="journal article" date="2023" name="G3 (Bethesda)">
        <title>A haplotype-resolved chromosome-scale genome for Quercus rubra L. provides insights into the genetics of adaptive traits for red oak species.</title>
        <authorList>
            <person name="Kapoor B."/>
            <person name="Jenkins J."/>
            <person name="Schmutz J."/>
            <person name="Zhebentyayeva T."/>
            <person name="Kuelheim C."/>
            <person name="Coggeshall M."/>
            <person name="Heim C."/>
            <person name="Lasky J.R."/>
            <person name="Leites L."/>
            <person name="Islam-Faridi N."/>
            <person name="Romero-Severson J."/>
            <person name="DeLeo V.L."/>
            <person name="Lucas S.M."/>
            <person name="Lazic D."/>
            <person name="Gailing O."/>
            <person name="Carlson J."/>
            <person name="Staton M."/>
        </authorList>
    </citation>
    <scope>NUCLEOTIDE SEQUENCE [LARGE SCALE GENOMIC DNA]</scope>
    <source>
        <strain evidence="3">Pseudo-F2</strain>
    </source>
</reference>
<organism evidence="3 4">
    <name type="scientific">Quercus rubra</name>
    <name type="common">Northern red oak</name>
    <name type="synonym">Quercus borealis</name>
    <dbReference type="NCBI Taxonomy" id="3512"/>
    <lineage>
        <taxon>Eukaryota</taxon>
        <taxon>Viridiplantae</taxon>
        <taxon>Streptophyta</taxon>
        <taxon>Embryophyta</taxon>
        <taxon>Tracheophyta</taxon>
        <taxon>Spermatophyta</taxon>
        <taxon>Magnoliopsida</taxon>
        <taxon>eudicotyledons</taxon>
        <taxon>Gunneridae</taxon>
        <taxon>Pentapetalae</taxon>
        <taxon>rosids</taxon>
        <taxon>fabids</taxon>
        <taxon>Fagales</taxon>
        <taxon>Fagaceae</taxon>
        <taxon>Quercus</taxon>
    </lineage>
</organism>
<accession>A0AAN7DWT2</accession>